<proteinExistence type="inferred from homology"/>
<dbReference type="InterPro" id="IPR027417">
    <property type="entry name" value="P-loop_NTPase"/>
</dbReference>
<comment type="similarity">
    <text evidence="1">Belongs to the ABC transporter superfamily.</text>
</comment>
<dbReference type="EMBL" id="BARV01028390">
    <property type="protein sequence ID" value="GAI33589.1"/>
    <property type="molecule type" value="Genomic_DNA"/>
</dbReference>
<feature type="domain" description="ABC transporter" evidence="5">
    <location>
        <begin position="34"/>
        <end position="148"/>
    </location>
</feature>
<dbReference type="GO" id="GO:0005524">
    <property type="term" value="F:ATP binding"/>
    <property type="evidence" value="ECO:0007669"/>
    <property type="project" value="UniProtKB-KW"/>
</dbReference>
<sequence length="151" mass="17332">MSLVKLKNLRIYFEEKKGLFGFLQKRREIVHAVDGISFNINKGEILGLVGESGCGKSTTGMGILRLVEPTDGEVFFNGRNVFKMGKKEMYIFRRKAQIVFQDAVSSLNPRKTVREILSEPLRVHRIEKNEDKIEHKLIQTLELIGLKKEDL</sequence>
<dbReference type="AlphaFoldDB" id="X1PRT3"/>
<gene>
    <name evidence="6" type="ORF">S06H3_45466</name>
</gene>
<evidence type="ECO:0000256" key="3">
    <source>
        <dbReference type="ARBA" id="ARBA00022741"/>
    </source>
</evidence>
<accession>X1PRT3</accession>
<keyword evidence="4" id="KW-0067">ATP-binding</keyword>
<organism evidence="6">
    <name type="scientific">marine sediment metagenome</name>
    <dbReference type="NCBI Taxonomy" id="412755"/>
    <lineage>
        <taxon>unclassified sequences</taxon>
        <taxon>metagenomes</taxon>
        <taxon>ecological metagenomes</taxon>
    </lineage>
</organism>
<evidence type="ECO:0000256" key="4">
    <source>
        <dbReference type="ARBA" id="ARBA00022840"/>
    </source>
</evidence>
<evidence type="ECO:0000313" key="6">
    <source>
        <dbReference type="EMBL" id="GAI33589.1"/>
    </source>
</evidence>
<feature type="non-terminal residue" evidence="6">
    <location>
        <position position="151"/>
    </location>
</feature>
<dbReference type="GO" id="GO:0016887">
    <property type="term" value="F:ATP hydrolysis activity"/>
    <property type="evidence" value="ECO:0007669"/>
    <property type="project" value="InterPro"/>
</dbReference>
<comment type="caution">
    <text evidence="6">The sequence shown here is derived from an EMBL/GenBank/DDBJ whole genome shotgun (WGS) entry which is preliminary data.</text>
</comment>
<keyword evidence="2" id="KW-0813">Transport</keyword>
<dbReference type="Gene3D" id="3.40.50.300">
    <property type="entry name" value="P-loop containing nucleotide triphosphate hydrolases"/>
    <property type="match status" value="1"/>
</dbReference>
<dbReference type="PANTHER" id="PTHR43776:SF7">
    <property type="entry name" value="D,D-DIPEPTIDE TRANSPORT ATP-BINDING PROTEIN DDPF-RELATED"/>
    <property type="match status" value="1"/>
</dbReference>
<name>X1PRT3_9ZZZZ</name>
<dbReference type="InterPro" id="IPR050319">
    <property type="entry name" value="ABC_transp_ATP-bind"/>
</dbReference>
<evidence type="ECO:0000256" key="2">
    <source>
        <dbReference type="ARBA" id="ARBA00022448"/>
    </source>
</evidence>
<protein>
    <recommendedName>
        <fullName evidence="5">ABC transporter domain-containing protein</fullName>
    </recommendedName>
</protein>
<dbReference type="SUPFAM" id="SSF52540">
    <property type="entry name" value="P-loop containing nucleoside triphosphate hydrolases"/>
    <property type="match status" value="1"/>
</dbReference>
<reference evidence="6" key="1">
    <citation type="journal article" date="2014" name="Front. Microbiol.">
        <title>High frequency of phylogenetically diverse reductive dehalogenase-homologous genes in deep subseafloor sedimentary metagenomes.</title>
        <authorList>
            <person name="Kawai M."/>
            <person name="Futagami T."/>
            <person name="Toyoda A."/>
            <person name="Takaki Y."/>
            <person name="Nishi S."/>
            <person name="Hori S."/>
            <person name="Arai W."/>
            <person name="Tsubouchi T."/>
            <person name="Morono Y."/>
            <person name="Uchiyama I."/>
            <person name="Ito T."/>
            <person name="Fujiyama A."/>
            <person name="Inagaki F."/>
            <person name="Takami H."/>
        </authorList>
    </citation>
    <scope>NUCLEOTIDE SEQUENCE</scope>
    <source>
        <strain evidence="6">Expedition CK06-06</strain>
    </source>
</reference>
<evidence type="ECO:0000256" key="1">
    <source>
        <dbReference type="ARBA" id="ARBA00005417"/>
    </source>
</evidence>
<dbReference type="Pfam" id="PF00005">
    <property type="entry name" value="ABC_tran"/>
    <property type="match status" value="1"/>
</dbReference>
<dbReference type="PANTHER" id="PTHR43776">
    <property type="entry name" value="TRANSPORT ATP-BINDING PROTEIN"/>
    <property type="match status" value="1"/>
</dbReference>
<evidence type="ECO:0000259" key="5">
    <source>
        <dbReference type="Pfam" id="PF00005"/>
    </source>
</evidence>
<dbReference type="InterPro" id="IPR003439">
    <property type="entry name" value="ABC_transporter-like_ATP-bd"/>
</dbReference>
<keyword evidence="3" id="KW-0547">Nucleotide-binding</keyword>